<feature type="transmembrane region" description="Helical" evidence="1">
    <location>
        <begin position="207"/>
        <end position="226"/>
    </location>
</feature>
<keyword evidence="1" id="KW-1133">Transmembrane helix</keyword>
<dbReference type="Pfam" id="PF13386">
    <property type="entry name" value="DsbD_2"/>
    <property type="match status" value="1"/>
</dbReference>
<dbReference type="InterPro" id="IPR039447">
    <property type="entry name" value="UreH-like_TM_dom"/>
</dbReference>
<feature type="transmembrane region" description="Helical" evidence="1">
    <location>
        <begin position="170"/>
        <end position="195"/>
    </location>
</feature>
<evidence type="ECO:0000256" key="1">
    <source>
        <dbReference type="SAM" id="Phobius"/>
    </source>
</evidence>
<evidence type="ECO:0000259" key="2">
    <source>
        <dbReference type="Pfam" id="PF13386"/>
    </source>
</evidence>
<feature type="transmembrane region" description="Helical" evidence="1">
    <location>
        <begin position="141"/>
        <end position="164"/>
    </location>
</feature>
<keyword evidence="1" id="KW-0472">Membrane</keyword>
<keyword evidence="4" id="KW-1185">Reference proteome</keyword>
<feature type="transmembrane region" description="Helical" evidence="1">
    <location>
        <begin position="48"/>
        <end position="70"/>
    </location>
</feature>
<gene>
    <name evidence="3" type="ORF">ISO4_01666</name>
</gene>
<evidence type="ECO:0000313" key="3">
    <source>
        <dbReference type="EMBL" id="MBF5053064.1"/>
    </source>
</evidence>
<name>A0ABS0AGL8_9GAMM</name>
<dbReference type="Proteomes" id="UP000644441">
    <property type="component" value="Unassembled WGS sequence"/>
</dbReference>
<accession>A0ABS0AGL8</accession>
<protein>
    <recommendedName>
        <fullName evidence="2">Urease accessory protein UreH-like transmembrane domain-containing protein</fullName>
    </recommendedName>
</protein>
<dbReference type="PANTHER" id="PTHR42208:SF1">
    <property type="entry name" value="HEAVY METAL TRANSPORTER"/>
    <property type="match status" value="1"/>
</dbReference>
<evidence type="ECO:0000313" key="4">
    <source>
        <dbReference type="Proteomes" id="UP000644441"/>
    </source>
</evidence>
<organism evidence="3 4">
    <name type="scientific">Alloalcanivorax venustensis ISO4</name>
    <dbReference type="NCBI Taxonomy" id="1177184"/>
    <lineage>
        <taxon>Bacteria</taxon>
        <taxon>Pseudomonadati</taxon>
        <taxon>Pseudomonadota</taxon>
        <taxon>Gammaproteobacteria</taxon>
        <taxon>Oceanospirillales</taxon>
        <taxon>Alcanivoracaceae</taxon>
        <taxon>Alloalcanivorax</taxon>
    </lineage>
</organism>
<dbReference type="PANTHER" id="PTHR42208">
    <property type="entry name" value="HEAVY METAL TRANSPORTER-RELATED"/>
    <property type="match status" value="1"/>
</dbReference>
<keyword evidence="1" id="KW-0812">Transmembrane</keyword>
<comment type="caution">
    <text evidence="3">The sequence shown here is derived from an EMBL/GenBank/DDBJ whole genome shotgun (WGS) entry which is preliminary data.</text>
</comment>
<proteinExistence type="predicted"/>
<reference evidence="3 4" key="1">
    <citation type="submission" date="2012-09" db="EMBL/GenBank/DDBJ databases">
        <title>Genome Sequence of alkane-degrading Bacterium Alcanivorax venustensis ISO4.</title>
        <authorList>
            <person name="Lai Q."/>
            <person name="Shao Z."/>
        </authorList>
    </citation>
    <scope>NUCLEOTIDE SEQUENCE [LARGE SCALE GENOMIC DNA]</scope>
    <source>
        <strain evidence="3 4">ISO4</strain>
    </source>
</reference>
<dbReference type="EMBL" id="ARXR01000011">
    <property type="protein sequence ID" value="MBF5053064.1"/>
    <property type="molecule type" value="Genomic_DNA"/>
</dbReference>
<feature type="transmembrane region" description="Helical" evidence="1">
    <location>
        <begin position="90"/>
        <end position="111"/>
    </location>
</feature>
<sequence length="240" mass="24735">MIELMLPHLSAAALLAVAGAAHCVGMCGGIGTALTFTVPAARREGLRLWGWQLLFGVGRIGAYAALGAVAGGLGNGLLRALPWQGPAWPALFSGALMLLLSIHFLTGGGLLRRLERTGAVVWRRLQPLVRRLLPVDRPAKALMLGALWGFLPCGLVYSALLLAASSASVVGGLLVMTVFGALTLAPVAAGGVLGGQMRRFHGVRGRRVAAALGLLLGAVFLAQGLAPGSLHRWAVFCGLA</sequence>
<feature type="transmembrane region" description="Helical" evidence="1">
    <location>
        <begin position="12"/>
        <end position="36"/>
    </location>
</feature>
<feature type="domain" description="Urease accessory protein UreH-like transmembrane" evidence="2">
    <location>
        <begin position="12"/>
        <end position="218"/>
    </location>
</feature>
<dbReference type="RefSeq" id="WP_323745359.1">
    <property type="nucleotide sequence ID" value="NZ_ARXR01000011.1"/>
</dbReference>